<dbReference type="OrthoDB" id="1193027at2759"/>
<dbReference type="CDD" id="cd00118">
    <property type="entry name" value="LysM"/>
    <property type="match status" value="1"/>
</dbReference>
<evidence type="ECO:0000313" key="7">
    <source>
        <dbReference type="Proteomes" id="UP000509510"/>
    </source>
</evidence>
<evidence type="ECO:0000256" key="2">
    <source>
        <dbReference type="ARBA" id="ARBA00023026"/>
    </source>
</evidence>
<name>A0A7H8QJP7_TALRU</name>
<protein>
    <recommendedName>
        <fullName evidence="5">LysM domain-containing protein</fullName>
    </recommendedName>
</protein>
<dbReference type="PANTHER" id="PTHR34997">
    <property type="entry name" value="AM15"/>
    <property type="match status" value="1"/>
</dbReference>
<evidence type="ECO:0000256" key="3">
    <source>
        <dbReference type="SAM" id="MobiDB-lite"/>
    </source>
</evidence>
<dbReference type="Proteomes" id="UP000509510">
    <property type="component" value="Chromosome I"/>
</dbReference>
<feature type="compositionally biased region" description="Low complexity" evidence="3">
    <location>
        <begin position="269"/>
        <end position="314"/>
    </location>
</feature>
<dbReference type="InterPro" id="IPR052210">
    <property type="entry name" value="LysM1-like"/>
</dbReference>
<gene>
    <name evidence="6" type="ORF">TRUGW13939_00952</name>
</gene>
<dbReference type="Gene3D" id="3.10.350.10">
    <property type="entry name" value="LysM domain"/>
    <property type="match status" value="1"/>
</dbReference>
<dbReference type="RefSeq" id="XP_035340051.1">
    <property type="nucleotide sequence ID" value="XM_035484158.1"/>
</dbReference>
<keyword evidence="1" id="KW-0147">Chitin-binding</keyword>
<feature type="chain" id="PRO_5028825710" description="LysM domain-containing protein" evidence="4">
    <location>
        <begin position="20"/>
        <end position="400"/>
    </location>
</feature>
<evidence type="ECO:0000256" key="4">
    <source>
        <dbReference type="SAM" id="SignalP"/>
    </source>
</evidence>
<dbReference type="InterPro" id="IPR018392">
    <property type="entry name" value="LysM"/>
</dbReference>
<dbReference type="AlphaFoldDB" id="A0A7H8QJP7"/>
<dbReference type="PANTHER" id="PTHR34997:SF1">
    <property type="entry name" value="PEPTIDOGLYCAN-BINDING LYSIN DOMAIN"/>
    <property type="match status" value="1"/>
</dbReference>
<sequence length="400" mass="40887">MSVIPFILAAGSLPSLISGAPVPYLHSRDVAGATTLHSFAERDSSAYTVFGGNGQVSDGWPSIDNWLSSFDDMFEANKDVMSSSCEQWGVPSTSEQEMSDMSDSIQSVAKSTGVDARFILAIVMQESNGCVRAPTTNYGVVNPGLMQSHDGTGSCNNGAVQNPCPADQITQMIKDGTAGTSEGDGLQQLLSQAGTDDVTKYYVAARMYNSGSVATDGNLGQGIATHCYVSDIANRLMGWATGPSSCDSDTIGSLTSGTGSLSSGGDGGSSATSTTSASPTIAPITSVVPSPAPVTTTAPAPTTTASPVTTTTTTPVAPAITTSVAPAGPTATAATSSSSAPVYPQAATSCQKYYTVDSGDYCLQVEAKVGITASQLQDWNPGLDEACSNLWLGYQYCIQA</sequence>
<dbReference type="Pfam" id="PF01476">
    <property type="entry name" value="LysM"/>
    <property type="match status" value="1"/>
</dbReference>
<keyword evidence="2" id="KW-0843">Virulence</keyword>
<feature type="region of interest" description="Disordered" evidence="3">
    <location>
        <begin position="257"/>
        <end position="314"/>
    </location>
</feature>
<accession>A0A7H8QJP7</accession>
<dbReference type="SUPFAM" id="SSF54106">
    <property type="entry name" value="LysM domain"/>
    <property type="match status" value="1"/>
</dbReference>
<evidence type="ECO:0000256" key="1">
    <source>
        <dbReference type="ARBA" id="ARBA00022669"/>
    </source>
</evidence>
<dbReference type="KEGG" id="trg:TRUGW13939_00952"/>
<feature type="domain" description="LysM" evidence="5">
    <location>
        <begin position="352"/>
        <end position="398"/>
    </location>
</feature>
<evidence type="ECO:0000313" key="6">
    <source>
        <dbReference type="EMBL" id="QKX53872.1"/>
    </source>
</evidence>
<dbReference type="InterPro" id="IPR023346">
    <property type="entry name" value="Lysozyme-like_dom_sf"/>
</dbReference>
<evidence type="ECO:0000259" key="5">
    <source>
        <dbReference type="PROSITE" id="PS51782"/>
    </source>
</evidence>
<organism evidence="6 7">
    <name type="scientific">Talaromyces rugulosus</name>
    <name type="common">Penicillium rugulosum</name>
    <dbReference type="NCBI Taxonomy" id="121627"/>
    <lineage>
        <taxon>Eukaryota</taxon>
        <taxon>Fungi</taxon>
        <taxon>Dikarya</taxon>
        <taxon>Ascomycota</taxon>
        <taxon>Pezizomycotina</taxon>
        <taxon>Eurotiomycetes</taxon>
        <taxon>Eurotiomycetidae</taxon>
        <taxon>Eurotiales</taxon>
        <taxon>Trichocomaceae</taxon>
        <taxon>Talaromyces</taxon>
        <taxon>Talaromyces sect. Islandici</taxon>
    </lineage>
</organism>
<dbReference type="InterPro" id="IPR036779">
    <property type="entry name" value="LysM_dom_sf"/>
</dbReference>
<dbReference type="EMBL" id="CP055898">
    <property type="protein sequence ID" value="QKX53872.1"/>
    <property type="molecule type" value="Genomic_DNA"/>
</dbReference>
<keyword evidence="7" id="KW-1185">Reference proteome</keyword>
<dbReference type="Gene3D" id="1.10.530.10">
    <property type="match status" value="1"/>
</dbReference>
<reference evidence="7" key="1">
    <citation type="submission" date="2020-06" db="EMBL/GenBank/DDBJ databases">
        <title>A chromosome-scale genome assembly of Talaromyces rugulosus W13939.</title>
        <authorList>
            <person name="Wang B."/>
            <person name="Guo L."/>
            <person name="Ye K."/>
            <person name="Wang L."/>
        </authorList>
    </citation>
    <scope>NUCLEOTIDE SEQUENCE [LARGE SCALE GENOMIC DNA]</scope>
    <source>
        <strain evidence="7">W13939</strain>
    </source>
</reference>
<feature type="signal peptide" evidence="4">
    <location>
        <begin position="1"/>
        <end position="19"/>
    </location>
</feature>
<dbReference type="PROSITE" id="PS51782">
    <property type="entry name" value="LYSM"/>
    <property type="match status" value="1"/>
</dbReference>
<proteinExistence type="predicted"/>
<dbReference type="SUPFAM" id="SSF53955">
    <property type="entry name" value="Lysozyme-like"/>
    <property type="match status" value="1"/>
</dbReference>
<dbReference type="GeneID" id="55988465"/>
<keyword evidence="4" id="KW-0732">Signal</keyword>
<dbReference type="GO" id="GO:0008061">
    <property type="term" value="F:chitin binding"/>
    <property type="evidence" value="ECO:0007669"/>
    <property type="project" value="UniProtKB-KW"/>
</dbReference>